<keyword evidence="3 6" id="KW-0238">DNA-binding</keyword>
<dbReference type="PANTHER" id="PTHR30537:SF5">
    <property type="entry name" value="HTH-TYPE TRANSCRIPTIONAL ACTIVATOR TTDR-RELATED"/>
    <property type="match status" value="1"/>
</dbReference>
<dbReference type="InterPro" id="IPR036390">
    <property type="entry name" value="WH_DNA-bd_sf"/>
</dbReference>
<evidence type="ECO:0000313" key="7">
    <source>
        <dbReference type="Proteomes" id="UP000245981"/>
    </source>
</evidence>
<dbReference type="GO" id="GO:0043565">
    <property type="term" value="F:sequence-specific DNA binding"/>
    <property type="evidence" value="ECO:0007669"/>
    <property type="project" value="TreeGrafter"/>
</dbReference>
<dbReference type="Gene3D" id="1.10.10.10">
    <property type="entry name" value="Winged helix-like DNA-binding domain superfamily/Winged helix DNA-binding domain"/>
    <property type="match status" value="1"/>
</dbReference>
<dbReference type="InterPro" id="IPR000847">
    <property type="entry name" value="LysR_HTH_N"/>
</dbReference>
<organism evidence="6 7">
    <name type="scientific">Pantoea allii</name>
    <dbReference type="NCBI Taxonomy" id="574096"/>
    <lineage>
        <taxon>Bacteria</taxon>
        <taxon>Pseudomonadati</taxon>
        <taxon>Pseudomonadota</taxon>
        <taxon>Gammaproteobacteria</taxon>
        <taxon>Enterobacterales</taxon>
        <taxon>Erwiniaceae</taxon>
        <taxon>Pantoea</taxon>
    </lineage>
</organism>
<evidence type="ECO:0000256" key="1">
    <source>
        <dbReference type="ARBA" id="ARBA00009437"/>
    </source>
</evidence>
<comment type="similarity">
    <text evidence="1">Belongs to the LysR transcriptional regulatory family.</text>
</comment>
<gene>
    <name evidence="6" type="ORF">C7431_11154</name>
</gene>
<dbReference type="Pfam" id="PF03466">
    <property type="entry name" value="LysR_substrate"/>
    <property type="match status" value="1"/>
</dbReference>
<evidence type="ECO:0000256" key="2">
    <source>
        <dbReference type="ARBA" id="ARBA00023015"/>
    </source>
</evidence>
<keyword evidence="2" id="KW-0805">Transcription regulation</keyword>
<name>A0A2V2BC55_9GAMM</name>
<dbReference type="CDD" id="cd08422">
    <property type="entry name" value="PBP2_CrgA_like"/>
    <property type="match status" value="1"/>
</dbReference>
<dbReference type="PANTHER" id="PTHR30537">
    <property type="entry name" value="HTH-TYPE TRANSCRIPTIONAL REGULATOR"/>
    <property type="match status" value="1"/>
</dbReference>
<protein>
    <submittedName>
        <fullName evidence="6">DNA-binding transcriptional LysR family regulator</fullName>
    </submittedName>
</protein>
<dbReference type="SUPFAM" id="SSF46785">
    <property type="entry name" value="Winged helix' DNA-binding domain"/>
    <property type="match status" value="1"/>
</dbReference>
<dbReference type="InterPro" id="IPR036388">
    <property type="entry name" value="WH-like_DNA-bd_sf"/>
</dbReference>
<dbReference type="RefSeq" id="WP_181377161.1">
    <property type="nucleotide sequence ID" value="NZ_QGHF01000011.1"/>
</dbReference>
<sequence>MIEKFEMQWLLCFQAVYEKLSFKLAADQLQLPSSNVSRHVALLEQQLHVRLLERTTRKIIPTAAGKLLYQSITPLTHALDHALEEVSLFGDSLSGHLKIITPDLPFMADILADFCIRHPQIQLSCDTQLDPTEGLLDGFDLVLRFGRGPLEDSCWVAKEILRWPSCVVAAPELLKRYPSPRSVDELANIPCITTMSVLQGTPWIFKQNKTVQVHSSYKVNSGQMARAAALKGLGFAILPLHACELEIDNGSLIKIDCNREPEDLVLYALYSGRKYLHVKVKAFLEHLRLSIADLKVHSKEGI</sequence>
<reference evidence="6 7" key="1">
    <citation type="submission" date="2018-05" db="EMBL/GenBank/DDBJ databases">
        <title>Genomic Encyclopedia of Type Strains, Phase IV (KMG-V): Genome sequencing to study the core and pangenomes of soil and plant-associated prokaryotes.</title>
        <authorList>
            <person name="Whitman W."/>
        </authorList>
    </citation>
    <scope>NUCLEOTIDE SEQUENCE [LARGE SCALE GENOMIC DNA]</scope>
    <source>
        <strain evidence="6 7">PNA 200-10</strain>
    </source>
</reference>
<dbReference type="Gene3D" id="3.40.190.290">
    <property type="match status" value="1"/>
</dbReference>
<evidence type="ECO:0000259" key="5">
    <source>
        <dbReference type="PROSITE" id="PS50931"/>
    </source>
</evidence>
<proteinExistence type="inferred from homology"/>
<dbReference type="Pfam" id="PF00126">
    <property type="entry name" value="HTH_1"/>
    <property type="match status" value="1"/>
</dbReference>
<dbReference type="AlphaFoldDB" id="A0A2V2BC55"/>
<evidence type="ECO:0000256" key="3">
    <source>
        <dbReference type="ARBA" id="ARBA00023125"/>
    </source>
</evidence>
<dbReference type="Proteomes" id="UP000245981">
    <property type="component" value="Unassembled WGS sequence"/>
</dbReference>
<evidence type="ECO:0000313" key="6">
    <source>
        <dbReference type="EMBL" id="PWK94318.1"/>
    </source>
</evidence>
<dbReference type="GO" id="GO:0003700">
    <property type="term" value="F:DNA-binding transcription factor activity"/>
    <property type="evidence" value="ECO:0007669"/>
    <property type="project" value="InterPro"/>
</dbReference>
<dbReference type="FunFam" id="1.10.10.10:FF:000001">
    <property type="entry name" value="LysR family transcriptional regulator"/>
    <property type="match status" value="1"/>
</dbReference>
<dbReference type="PROSITE" id="PS50931">
    <property type="entry name" value="HTH_LYSR"/>
    <property type="match status" value="1"/>
</dbReference>
<feature type="domain" description="HTH lysR-type" evidence="5">
    <location>
        <begin position="5"/>
        <end position="62"/>
    </location>
</feature>
<keyword evidence="4" id="KW-0804">Transcription</keyword>
<dbReference type="EMBL" id="QGHF01000011">
    <property type="protein sequence ID" value="PWK94318.1"/>
    <property type="molecule type" value="Genomic_DNA"/>
</dbReference>
<dbReference type="GO" id="GO:0006351">
    <property type="term" value="P:DNA-templated transcription"/>
    <property type="evidence" value="ECO:0007669"/>
    <property type="project" value="TreeGrafter"/>
</dbReference>
<dbReference type="InterPro" id="IPR005119">
    <property type="entry name" value="LysR_subst-bd"/>
</dbReference>
<evidence type="ECO:0000256" key="4">
    <source>
        <dbReference type="ARBA" id="ARBA00023163"/>
    </source>
</evidence>
<comment type="caution">
    <text evidence="6">The sequence shown here is derived from an EMBL/GenBank/DDBJ whole genome shotgun (WGS) entry which is preliminary data.</text>
</comment>
<dbReference type="InterPro" id="IPR058163">
    <property type="entry name" value="LysR-type_TF_proteobact-type"/>
</dbReference>
<accession>A0A2V2BC55</accession>
<dbReference type="SUPFAM" id="SSF53850">
    <property type="entry name" value="Periplasmic binding protein-like II"/>
    <property type="match status" value="1"/>
</dbReference>